<dbReference type="Gene3D" id="1.10.1740.10">
    <property type="match status" value="1"/>
</dbReference>
<proteinExistence type="predicted"/>
<evidence type="ECO:0000313" key="7">
    <source>
        <dbReference type="EMBL" id="KYG10907.1"/>
    </source>
</evidence>
<evidence type="ECO:0000313" key="8">
    <source>
        <dbReference type="Proteomes" id="UP000075502"/>
    </source>
</evidence>
<evidence type="ECO:0000256" key="5">
    <source>
        <dbReference type="SAM" id="MobiDB-lite"/>
    </source>
</evidence>
<keyword evidence="4" id="KW-0804">Transcription</keyword>
<evidence type="ECO:0000259" key="6">
    <source>
        <dbReference type="Pfam" id="PF08281"/>
    </source>
</evidence>
<dbReference type="InterPro" id="IPR036388">
    <property type="entry name" value="WH-like_DNA-bd_sf"/>
</dbReference>
<dbReference type="GO" id="GO:0016987">
    <property type="term" value="F:sigma factor activity"/>
    <property type="evidence" value="ECO:0007669"/>
    <property type="project" value="UniProtKB-KW"/>
</dbReference>
<dbReference type="Pfam" id="PF08281">
    <property type="entry name" value="Sigma70_r4_2"/>
    <property type="match status" value="1"/>
</dbReference>
<feature type="domain" description="RNA polymerase sigma factor 70 region 4 type 2" evidence="6">
    <location>
        <begin position="130"/>
        <end position="180"/>
    </location>
</feature>
<dbReference type="SUPFAM" id="SSF88659">
    <property type="entry name" value="Sigma3 and sigma4 domains of RNA polymerase sigma factors"/>
    <property type="match status" value="1"/>
</dbReference>
<dbReference type="InterPro" id="IPR013324">
    <property type="entry name" value="RNA_pol_sigma_r3/r4-like"/>
</dbReference>
<dbReference type="AlphaFoldDB" id="A0A150U257"/>
<reference evidence="7 8" key="1">
    <citation type="submission" date="2014-02" db="EMBL/GenBank/DDBJ databases">
        <title>The small core and large imbalanced accessory genome model reveals a collaborative survival strategy of Sorangium cellulosum strains in nature.</title>
        <authorList>
            <person name="Han K."/>
            <person name="Peng R."/>
            <person name="Blom J."/>
            <person name="Li Y.-Z."/>
        </authorList>
    </citation>
    <scope>NUCLEOTIDE SEQUENCE [LARGE SCALE GENOMIC DNA]</scope>
    <source>
        <strain evidence="7 8">So0007-03</strain>
    </source>
</reference>
<evidence type="ECO:0000256" key="3">
    <source>
        <dbReference type="ARBA" id="ARBA00023125"/>
    </source>
</evidence>
<name>A0A150U257_SORCE</name>
<dbReference type="Gene3D" id="1.10.10.10">
    <property type="entry name" value="Winged helix-like DNA-binding domain superfamily/Winged helix DNA-binding domain"/>
    <property type="match status" value="1"/>
</dbReference>
<dbReference type="EMBL" id="JEME01000183">
    <property type="protein sequence ID" value="KYG10907.1"/>
    <property type="molecule type" value="Genomic_DNA"/>
</dbReference>
<evidence type="ECO:0000256" key="2">
    <source>
        <dbReference type="ARBA" id="ARBA00023082"/>
    </source>
</evidence>
<sequence>MSKRRRGAKRPPAAPTQPPPVTIPPEAILAETWLLRHMLTRCGVPTRDRDDVLQECLIGAVVAVREGRYRPQPGLHPRRILQRWLVGIAVRQAAKYHEKSYRRREVAVPDPRAYVTGRVPSPHGEVEARALLELLWLVEPRERRVLILVGEGEQVSEVARSLGMPIGTAFSRLRRGRKRLAAVFKRRRRLQ</sequence>
<keyword evidence="1" id="KW-0805">Transcription regulation</keyword>
<evidence type="ECO:0000256" key="4">
    <source>
        <dbReference type="ARBA" id="ARBA00023163"/>
    </source>
</evidence>
<organism evidence="7 8">
    <name type="scientific">Sorangium cellulosum</name>
    <name type="common">Polyangium cellulosum</name>
    <dbReference type="NCBI Taxonomy" id="56"/>
    <lineage>
        <taxon>Bacteria</taxon>
        <taxon>Pseudomonadati</taxon>
        <taxon>Myxococcota</taxon>
        <taxon>Polyangia</taxon>
        <taxon>Polyangiales</taxon>
        <taxon>Polyangiaceae</taxon>
        <taxon>Sorangium</taxon>
    </lineage>
</organism>
<dbReference type="PANTHER" id="PTHR43133:SF8">
    <property type="entry name" value="RNA POLYMERASE SIGMA FACTOR HI_1459-RELATED"/>
    <property type="match status" value="1"/>
</dbReference>
<dbReference type="InterPro" id="IPR039425">
    <property type="entry name" value="RNA_pol_sigma-70-like"/>
</dbReference>
<keyword evidence="2" id="KW-0731">Sigma factor</keyword>
<accession>A0A150U257</accession>
<dbReference type="PANTHER" id="PTHR43133">
    <property type="entry name" value="RNA POLYMERASE ECF-TYPE SIGMA FACTO"/>
    <property type="match status" value="1"/>
</dbReference>
<feature type="compositionally biased region" description="Pro residues" evidence="5">
    <location>
        <begin position="12"/>
        <end position="23"/>
    </location>
</feature>
<evidence type="ECO:0000256" key="1">
    <source>
        <dbReference type="ARBA" id="ARBA00023015"/>
    </source>
</evidence>
<dbReference type="GO" id="GO:0003677">
    <property type="term" value="F:DNA binding"/>
    <property type="evidence" value="ECO:0007669"/>
    <property type="project" value="UniProtKB-KW"/>
</dbReference>
<dbReference type="InterPro" id="IPR013249">
    <property type="entry name" value="RNA_pol_sigma70_r4_t2"/>
</dbReference>
<keyword evidence="3" id="KW-0238">DNA-binding</keyword>
<feature type="region of interest" description="Disordered" evidence="5">
    <location>
        <begin position="1"/>
        <end position="23"/>
    </location>
</feature>
<protein>
    <recommendedName>
        <fullName evidence="6">RNA polymerase sigma factor 70 region 4 type 2 domain-containing protein</fullName>
    </recommendedName>
</protein>
<dbReference type="Proteomes" id="UP000075502">
    <property type="component" value="Unassembled WGS sequence"/>
</dbReference>
<dbReference type="GO" id="GO:0006352">
    <property type="term" value="P:DNA-templated transcription initiation"/>
    <property type="evidence" value="ECO:0007669"/>
    <property type="project" value="InterPro"/>
</dbReference>
<gene>
    <name evidence="7" type="ORF">BE21_09460</name>
</gene>
<comment type="caution">
    <text evidence="7">The sequence shown here is derived from an EMBL/GenBank/DDBJ whole genome shotgun (WGS) entry which is preliminary data.</text>
</comment>